<dbReference type="CDD" id="cd05387">
    <property type="entry name" value="BY-kinase"/>
    <property type="match status" value="1"/>
</dbReference>
<keyword evidence="1" id="KW-0547">Nucleotide-binding</keyword>
<dbReference type="Gene3D" id="3.40.50.300">
    <property type="entry name" value="P-loop containing nucleotide triphosphate hydrolases"/>
    <property type="match status" value="1"/>
</dbReference>
<organism evidence="3 4">
    <name type="scientific">Pseudoxanthomonas composti</name>
    <dbReference type="NCBI Taxonomy" id="2137479"/>
    <lineage>
        <taxon>Bacteria</taxon>
        <taxon>Pseudomonadati</taxon>
        <taxon>Pseudomonadota</taxon>
        <taxon>Gammaproteobacteria</taxon>
        <taxon>Lysobacterales</taxon>
        <taxon>Lysobacteraceae</taxon>
        <taxon>Pseudoxanthomonas</taxon>
    </lineage>
</organism>
<comment type="caution">
    <text evidence="3">The sequence shown here is derived from an EMBL/GenBank/DDBJ whole genome shotgun (WGS) entry which is preliminary data.</text>
</comment>
<keyword evidence="4" id="KW-1185">Reference proteome</keyword>
<evidence type="ECO:0000313" key="4">
    <source>
        <dbReference type="Proteomes" id="UP000289784"/>
    </source>
</evidence>
<dbReference type="EMBL" id="SAWZ01000011">
    <property type="protein sequence ID" value="RXR00892.1"/>
    <property type="molecule type" value="Genomic_DNA"/>
</dbReference>
<dbReference type="GO" id="GO:0005886">
    <property type="term" value="C:plasma membrane"/>
    <property type="evidence" value="ECO:0007669"/>
    <property type="project" value="TreeGrafter"/>
</dbReference>
<evidence type="ECO:0000313" key="3">
    <source>
        <dbReference type="EMBL" id="RXR00892.1"/>
    </source>
</evidence>
<name>A0A4Q1JT62_9GAMM</name>
<dbReference type="PANTHER" id="PTHR32309:SF13">
    <property type="entry name" value="FERRIC ENTEROBACTIN TRANSPORT PROTEIN FEPE"/>
    <property type="match status" value="1"/>
</dbReference>
<dbReference type="OrthoDB" id="9775724at2"/>
<sequence>MSRSVADHRPSSNNVASRFIAPRVANTELTPVQLEERATIYRGEQSRAEVDAFRDLRTRVLSVTQPGAITLVAPVSRGSGGSYVARNLATAVSFDESRSALLVDCDLRHPSQHATLKLSPSMGLIDYLEDRNAEADQVIHDTGIARLQLLPAGNSREMASEFLSSPRLRLLLDTVRTRSPNCHIFLDAPPVRGAPDARILSELADIVVLVAGYGRDTPSAIAQAAADFSPGKFAGVVFNEGV</sequence>
<accession>A0A4Q1JT62</accession>
<proteinExistence type="predicted"/>
<gene>
    <name evidence="3" type="ORF">EPA99_16540</name>
</gene>
<dbReference type="SUPFAM" id="SSF52540">
    <property type="entry name" value="P-loop containing nucleoside triphosphate hydrolases"/>
    <property type="match status" value="1"/>
</dbReference>
<dbReference type="Proteomes" id="UP000289784">
    <property type="component" value="Unassembled WGS sequence"/>
</dbReference>
<evidence type="ECO:0000256" key="1">
    <source>
        <dbReference type="ARBA" id="ARBA00022741"/>
    </source>
</evidence>
<dbReference type="InterPro" id="IPR050445">
    <property type="entry name" value="Bact_polysacc_biosynth/exp"/>
</dbReference>
<dbReference type="PANTHER" id="PTHR32309">
    <property type="entry name" value="TYROSINE-PROTEIN KINASE"/>
    <property type="match status" value="1"/>
</dbReference>
<reference evidence="3 4" key="1">
    <citation type="submission" date="2019-01" db="EMBL/GenBank/DDBJ databases">
        <title>Pseudoxanthomonas composti sp. nov., isolated from compost.</title>
        <authorList>
            <person name="Yang G."/>
        </authorList>
    </citation>
    <scope>NUCLEOTIDE SEQUENCE [LARGE SCALE GENOMIC DNA]</scope>
    <source>
        <strain evidence="3 4">GSS15</strain>
    </source>
</reference>
<keyword evidence="2" id="KW-0067">ATP-binding</keyword>
<protein>
    <submittedName>
        <fullName evidence="3">Polysaccharide biosynthesis protein</fullName>
    </submittedName>
</protein>
<dbReference type="AlphaFoldDB" id="A0A4Q1JT62"/>
<dbReference type="RefSeq" id="WP_129472354.1">
    <property type="nucleotide sequence ID" value="NZ_SAWZ01000011.1"/>
</dbReference>
<dbReference type="InterPro" id="IPR027417">
    <property type="entry name" value="P-loop_NTPase"/>
</dbReference>
<evidence type="ECO:0000256" key="2">
    <source>
        <dbReference type="ARBA" id="ARBA00022840"/>
    </source>
</evidence>
<dbReference type="InterPro" id="IPR005702">
    <property type="entry name" value="Wzc-like_C"/>
</dbReference>
<dbReference type="GO" id="GO:0004713">
    <property type="term" value="F:protein tyrosine kinase activity"/>
    <property type="evidence" value="ECO:0007669"/>
    <property type="project" value="TreeGrafter"/>
</dbReference>